<accession>A0A3E2GZL9</accession>
<name>A0A3E2GZL9_SCYLI</name>
<dbReference type="Proteomes" id="UP000258309">
    <property type="component" value="Unassembled WGS sequence"/>
</dbReference>
<proteinExistence type="predicted"/>
<gene>
    <name evidence="1" type="ORF">B7463_g9800</name>
</gene>
<comment type="caution">
    <text evidence="1">The sequence shown here is derived from an EMBL/GenBank/DDBJ whole genome shotgun (WGS) entry which is preliminary data.</text>
</comment>
<protein>
    <submittedName>
        <fullName evidence="1">Uncharacterized protein</fullName>
    </submittedName>
</protein>
<evidence type="ECO:0000313" key="1">
    <source>
        <dbReference type="EMBL" id="RFU26541.1"/>
    </source>
</evidence>
<dbReference type="OrthoDB" id="10572870at2759"/>
<dbReference type="AlphaFoldDB" id="A0A3E2GZL9"/>
<feature type="non-terminal residue" evidence="1">
    <location>
        <position position="1"/>
    </location>
</feature>
<feature type="non-terminal residue" evidence="1">
    <location>
        <position position="291"/>
    </location>
</feature>
<evidence type="ECO:0000313" key="2">
    <source>
        <dbReference type="Proteomes" id="UP000258309"/>
    </source>
</evidence>
<dbReference type="EMBL" id="NCSJ02000256">
    <property type="protein sequence ID" value="RFU26541.1"/>
    <property type="molecule type" value="Genomic_DNA"/>
</dbReference>
<organism evidence="1 2">
    <name type="scientific">Scytalidium lignicola</name>
    <name type="common">Hyphomycete</name>
    <dbReference type="NCBI Taxonomy" id="5539"/>
    <lineage>
        <taxon>Eukaryota</taxon>
        <taxon>Fungi</taxon>
        <taxon>Dikarya</taxon>
        <taxon>Ascomycota</taxon>
        <taxon>Pezizomycotina</taxon>
        <taxon>Leotiomycetes</taxon>
        <taxon>Leotiomycetes incertae sedis</taxon>
        <taxon>Scytalidium</taxon>
    </lineage>
</organism>
<reference evidence="1 2" key="1">
    <citation type="submission" date="2018-05" db="EMBL/GenBank/DDBJ databases">
        <title>Draft genome sequence of Scytalidium lignicola DSM 105466, a ubiquitous saprotrophic fungus.</title>
        <authorList>
            <person name="Buettner E."/>
            <person name="Gebauer A.M."/>
            <person name="Hofrichter M."/>
            <person name="Liers C."/>
            <person name="Kellner H."/>
        </authorList>
    </citation>
    <scope>NUCLEOTIDE SEQUENCE [LARGE SCALE GENOMIC DNA]</scope>
    <source>
        <strain evidence="1 2">DSM 105466</strain>
    </source>
</reference>
<sequence>MFPSPLETMNGYTVCICINIIKTAEYAATAAKLSNIFALIQYLSALREALQSKRPVVCIISITQDLFGLTVNIIKIVKLLLKFDDVVLKAIQACGGVVQKVRRADLEDPAIRRRQADSVLTCAFQHSSVDTEAGGTFDSFIAVEEWQNVGITVAQTAPAVLTEYLTTLSADEATKAIFSLAMFSVVLDSIENSIISGSTASLSPEAKMNMPTSGFATNPPPKGCTGNEPIASDSFLCIEYVCQGEDTGLCTVDPNVNCPCILTILPVLVLRAGIKVGSTFNSSGSLTSLMA</sequence>
<keyword evidence="2" id="KW-1185">Reference proteome</keyword>